<gene>
    <name evidence="2" type="ORF">C6P61_05265</name>
</gene>
<dbReference type="RefSeq" id="WP_105728875.1">
    <property type="nucleotide sequence ID" value="NZ_PVLR01000012.1"/>
</dbReference>
<sequence length="173" mass="19333">MHSAPSVEYPAGRSAFQGRFEQVLALAWVAMQLAWWQSLRGAALPGAWWFSGLLGLGLWGFARWRSRQPVAGRLCWEPTRAPAGAQAAPLPGQAGLPGRWIWRSEAYRHGTELAGLYWALDLQGRVLLRLNNAAGLGWWVWLERDSAPADWQALRVALVAWREAQRRPARQGA</sequence>
<keyword evidence="1" id="KW-0472">Membrane</keyword>
<evidence type="ECO:0000313" key="3">
    <source>
        <dbReference type="Proteomes" id="UP000238326"/>
    </source>
</evidence>
<protein>
    <recommendedName>
        <fullName evidence="4">Toxin CptA</fullName>
    </recommendedName>
</protein>
<evidence type="ECO:0000256" key="1">
    <source>
        <dbReference type="SAM" id="Phobius"/>
    </source>
</evidence>
<organism evidence="2 3">
    <name type="scientific">Malikia spinosa</name>
    <dbReference type="NCBI Taxonomy" id="86180"/>
    <lineage>
        <taxon>Bacteria</taxon>
        <taxon>Pseudomonadati</taxon>
        <taxon>Pseudomonadota</taxon>
        <taxon>Betaproteobacteria</taxon>
        <taxon>Burkholderiales</taxon>
        <taxon>Comamonadaceae</taxon>
        <taxon>Malikia</taxon>
    </lineage>
</organism>
<reference evidence="2 3" key="1">
    <citation type="submission" date="2018-03" db="EMBL/GenBank/DDBJ databases">
        <title>Comparative genomics illustrates the genes involved in a hyperalkaliphilic mechanisms of Serpentinomonas isolated from highly-alkaline calcium-rich serpentinized springs.</title>
        <authorList>
            <person name="Suzuki S."/>
            <person name="Ishii S."/>
            <person name="Walworth N."/>
            <person name="Bird L."/>
            <person name="Kuenen J.G."/>
            <person name="Nealson K.H."/>
        </authorList>
    </citation>
    <scope>NUCLEOTIDE SEQUENCE [LARGE SCALE GENOMIC DNA]</scope>
    <source>
        <strain evidence="2 3">83</strain>
    </source>
</reference>
<feature type="transmembrane region" description="Helical" evidence="1">
    <location>
        <begin position="42"/>
        <end position="62"/>
    </location>
</feature>
<dbReference type="AlphaFoldDB" id="A0A2S9KH37"/>
<evidence type="ECO:0008006" key="4">
    <source>
        <dbReference type="Google" id="ProtNLM"/>
    </source>
</evidence>
<dbReference type="Proteomes" id="UP000238326">
    <property type="component" value="Unassembled WGS sequence"/>
</dbReference>
<dbReference type="EMBL" id="PVLR01000012">
    <property type="protein sequence ID" value="PRD69717.1"/>
    <property type="molecule type" value="Genomic_DNA"/>
</dbReference>
<keyword evidence="1" id="KW-0812">Transmembrane</keyword>
<proteinExistence type="predicted"/>
<keyword evidence="1" id="KW-1133">Transmembrane helix</keyword>
<name>A0A2S9KH37_9BURK</name>
<dbReference type="OrthoDB" id="9157092at2"/>
<evidence type="ECO:0000313" key="2">
    <source>
        <dbReference type="EMBL" id="PRD69717.1"/>
    </source>
</evidence>
<accession>A0A2S9KH37</accession>
<keyword evidence="3" id="KW-1185">Reference proteome</keyword>
<comment type="caution">
    <text evidence="2">The sequence shown here is derived from an EMBL/GenBank/DDBJ whole genome shotgun (WGS) entry which is preliminary data.</text>
</comment>